<evidence type="ECO:0000256" key="1">
    <source>
        <dbReference type="SAM" id="SignalP"/>
    </source>
</evidence>
<dbReference type="PROSITE" id="PS51257">
    <property type="entry name" value="PROKAR_LIPOPROTEIN"/>
    <property type="match status" value="1"/>
</dbReference>
<evidence type="ECO:0000313" key="3">
    <source>
        <dbReference type="Proteomes" id="UP000636010"/>
    </source>
</evidence>
<feature type="signal peptide" evidence="1">
    <location>
        <begin position="1"/>
        <end position="31"/>
    </location>
</feature>
<dbReference type="PANTHER" id="PTHR41339:SF1">
    <property type="entry name" value="SECRETED PROTEIN"/>
    <property type="match status" value="1"/>
</dbReference>
<dbReference type="PANTHER" id="PTHR41339">
    <property type="entry name" value="LIPL48"/>
    <property type="match status" value="1"/>
</dbReference>
<sequence>MNLKNAKKLFTMKKFKLFTLLFVAIGFGFTACDDDDSGEPDAGVTITGIPATAKIENLGTLGPVTATLTAPDGLASFSITKDGAAFGEERTFDGETTATVEFTYTAEEADADKNIVFVFTATDVDGDEETVTHVLSVGEAPPVSQTIVVTEAITGEVTWTKNNIYVLGDRIIVEDGGILNIEAGTIIKGQAGSGANSTVLVIARGGQIFAEGTAEEPIIFTSIADEIQPGMIASPNLDPDTDGLWGGVIILGRAPVSVPDGVKQIEGIPPSDTRGLYGGDNTEDNSGIFKYVSIRHGGTNIGEGNEINGLTLGGVGSGTIIENIEIIANQDDGIEPFGGSVNVKNLLVWNSFDDSFDCDQDYTGTIDNFIGILGADSDHALELDGPEGALNEGGFTLINGSIKGSLDATGGEYADLRDGVATKLENIYFFNFRANSDFELDNDKDEETGVSNGKTLASWNDGNIILSNLQFNVSHLESGNRTIDAIFNDTNDDSDVFAGLTEQQAKIVTEPTVGADKSVFTGWTWAAEAGELSDF</sequence>
<evidence type="ECO:0000313" key="2">
    <source>
        <dbReference type="EMBL" id="GGC53568.1"/>
    </source>
</evidence>
<gene>
    <name evidence="2" type="ORF">GCM10011506_44010</name>
</gene>
<dbReference type="Proteomes" id="UP000636010">
    <property type="component" value="Unassembled WGS sequence"/>
</dbReference>
<comment type="caution">
    <text evidence="2">The sequence shown here is derived from an EMBL/GenBank/DDBJ whole genome shotgun (WGS) entry which is preliminary data.</text>
</comment>
<dbReference type="EMBL" id="BMEC01000018">
    <property type="protein sequence ID" value="GGC53568.1"/>
    <property type="molecule type" value="Genomic_DNA"/>
</dbReference>
<keyword evidence="3" id="KW-1185">Reference proteome</keyword>
<accession>A0ABQ1N539</accession>
<reference evidence="3" key="1">
    <citation type="journal article" date="2019" name="Int. J. Syst. Evol. Microbiol.">
        <title>The Global Catalogue of Microorganisms (GCM) 10K type strain sequencing project: providing services to taxonomists for standard genome sequencing and annotation.</title>
        <authorList>
            <consortium name="The Broad Institute Genomics Platform"/>
            <consortium name="The Broad Institute Genome Sequencing Center for Infectious Disease"/>
            <person name="Wu L."/>
            <person name="Ma J."/>
        </authorList>
    </citation>
    <scope>NUCLEOTIDE SEQUENCE [LARGE SCALE GENOMIC DNA]</scope>
    <source>
        <strain evidence="3">CGMCC 1.10832</strain>
    </source>
</reference>
<keyword evidence="1" id="KW-0732">Signal</keyword>
<protein>
    <submittedName>
        <fullName evidence="2">Uncharacterized protein</fullName>
    </submittedName>
</protein>
<organism evidence="2 3">
    <name type="scientific">Marivirga lumbricoides</name>
    <dbReference type="NCBI Taxonomy" id="1046115"/>
    <lineage>
        <taxon>Bacteria</taxon>
        <taxon>Pseudomonadati</taxon>
        <taxon>Bacteroidota</taxon>
        <taxon>Cytophagia</taxon>
        <taxon>Cytophagales</taxon>
        <taxon>Marivirgaceae</taxon>
        <taxon>Marivirga</taxon>
    </lineage>
</organism>
<feature type="chain" id="PRO_5045904166" evidence="1">
    <location>
        <begin position="32"/>
        <end position="535"/>
    </location>
</feature>
<proteinExistence type="predicted"/>
<name>A0ABQ1N539_9BACT</name>